<dbReference type="InterPro" id="IPR007462">
    <property type="entry name" value="COV1-like"/>
</dbReference>
<organism evidence="2 3">
    <name type="scientific">Xanthomonas sacchari</name>
    <dbReference type="NCBI Taxonomy" id="56458"/>
    <lineage>
        <taxon>Bacteria</taxon>
        <taxon>Pseudomonadati</taxon>
        <taxon>Pseudomonadota</taxon>
        <taxon>Gammaproteobacteria</taxon>
        <taxon>Lysobacterales</taxon>
        <taxon>Lysobacteraceae</taxon>
        <taxon>Xanthomonas</taxon>
    </lineage>
</organism>
<keyword evidence="3" id="KW-1185">Reference proteome</keyword>
<evidence type="ECO:0008006" key="4">
    <source>
        <dbReference type="Google" id="ProtNLM"/>
    </source>
</evidence>
<keyword evidence="1" id="KW-0472">Membrane</keyword>
<gene>
    <name evidence="2" type="ORF">NB700_000785</name>
</gene>
<evidence type="ECO:0000313" key="3">
    <source>
        <dbReference type="Proteomes" id="UP001320843"/>
    </source>
</evidence>
<keyword evidence="1" id="KW-0812">Transmembrane</keyword>
<proteinExistence type="predicted"/>
<dbReference type="EMBL" id="JANFWR010000004">
    <property type="protein sequence ID" value="MCW0398229.1"/>
    <property type="molecule type" value="Genomic_DNA"/>
</dbReference>
<evidence type="ECO:0000256" key="1">
    <source>
        <dbReference type="SAM" id="Phobius"/>
    </source>
</evidence>
<dbReference type="Pfam" id="PF04367">
    <property type="entry name" value="DUF502"/>
    <property type="match status" value="1"/>
</dbReference>
<accession>A0ABT3DRV3</accession>
<feature type="transmembrane region" description="Helical" evidence="1">
    <location>
        <begin position="103"/>
        <end position="124"/>
    </location>
</feature>
<comment type="caution">
    <text evidence="2">The sequence shown here is derived from an EMBL/GenBank/DDBJ whole genome shotgun (WGS) entry which is preliminary data.</text>
</comment>
<dbReference type="Proteomes" id="UP001320843">
    <property type="component" value="Unassembled WGS sequence"/>
</dbReference>
<dbReference type="PANTHER" id="PTHR31876">
    <property type="entry name" value="COV-LIKE PROTEIN 1"/>
    <property type="match status" value="1"/>
</dbReference>
<sequence length="256" mass="28160">MGGPAQSQLHGRAARPCGAAPTAITRRYTTRMSPDLSAPAPRPSLQRLFFTGLLTLLPIWLTWVVVKFVFVLLSGISSPWVVPLSVRIAASFPRELGWATAQWVQNTIALIATLAVILLVGILSRRMIGQRLLRWFEAVMRRIPLASVVYDSVRKLVDILQTQPGSTQRVVLIDFPHRDMKSVGLVTRVIKEHGTGRELAAVYVPTTPNPTSGYLEIVPVELLTPTDWSVDQAMSFIISGGAVSPESVPFTRTVDR</sequence>
<evidence type="ECO:0000313" key="2">
    <source>
        <dbReference type="EMBL" id="MCW0398229.1"/>
    </source>
</evidence>
<reference evidence="2 3" key="1">
    <citation type="submission" date="2022-06" db="EMBL/GenBank/DDBJ databases">
        <title>Dynamics of rice microbiomes reveals core vertical transmitted seed endophytes.</title>
        <authorList>
            <person name="Liao K."/>
            <person name="Zhang X."/>
        </authorList>
    </citation>
    <scope>NUCLEOTIDE SEQUENCE [LARGE SCALE GENOMIC DNA]</scope>
    <source>
        <strain evidence="2 3">YT10-10-1</strain>
    </source>
</reference>
<name>A0ABT3DRV3_9XANT</name>
<protein>
    <recommendedName>
        <fullName evidence="4">DUF502 domain-containing protein</fullName>
    </recommendedName>
</protein>
<dbReference type="PANTHER" id="PTHR31876:SF26">
    <property type="entry name" value="PROTEIN LIKE COV 2"/>
    <property type="match status" value="1"/>
</dbReference>
<keyword evidence="1" id="KW-1133">Transmembrane helix</keyword>
<feature type="transmembrane region" description="Helical" evidence="1">
    <location>
        <begin position="48"/>
        <end position="73"/>
    </location>
</feature>